<evidence type="ECO:0000256" key="4">
    <source>
        <dbReference type="ARBA" id="ARBA00023163"/>
    </source>
</evidence>
<dbReference type="InterPro" id="IPR050815">
    <property type="entry name" value="TF_fung"/>
</dbReference>
<comment type="subcellular location">
    <subcellularLocation>
        <location evidence="1">Nucleus</location>
    </subcellularLocation>
</comment>
<dbReference type="EMBL" id="KN846953">
    <property type="protein sequence ID" value="KIV79656.1"/>
    <property type="molecule type" value="Genomic_DNA"/>
</dbReference>
<reference evidence="8 9" key="1">
    <citation type="submission" date="2015-01" db="EMBL/GenBank/DDBJ databases">
        <title>The Genome Sequence of Exophiala sideris CBS121828.</title>
        <authorList>
            <consortium name="The Broad Institute Genomics Platform"/>
            <person name="Cuomo C."/>
            <person name="de Hoog S."/>
            <person name="Gorbushina A."/>
            <person name="Stielow B."/>
            <person name="Teixiera M."/>
            <person name="Abouelleil A."/>
            <person name="Chapman S.B."/>
            <person name="Priest M."/>
            <person name="Young S.K."/>
            <person name="Wortman J."/>
            <person name="Nusbaum C."/>
            <person name="Birren B."/>
        </authorList>
    </citation>
    <scope>NUCLEOTIDE SEQUENCE [LARGE SCALE GENOMIC DNA]</scope>
    <source>
        <strain evidence="8 9">CBS 121828</strain>
    </source>
</reference>
<dbReference type="PANTHER" id="PTHR47338:SF7">
    <property type="entry name" value="ZN(II)2CYS6 TRANSCRIPTION FACTOR (EUROFUNG)"/>
    <property type="match status" value="1"/>
</dbReference>
<dbReference type="GO" id="GO:0008270">
    <property type="term" value="F:zinc ion binding"/>
    <property type="evidence" value="ECO:0007669"/>
    <property type="project" value="InterPro"/>
</dbReference>
<dbReference type="GO" id="GO:0006351">
    <property type="term" value="P:DNA-templated transcription"/>
    <property type="evidence" value="ECO:0007669"/>
    <property type="project" value="InterPro"/>
</dbReference>
<name>A0A0D1WWW6_9EURO</name>
<dbReference type="CDD" id="cd12148">
    <property type="entry name" value="fungal_TF_MHR"/>
    <property type="match status" value="1"/>
</dbReference>
<proteinExistence type="predicted"/>
<feature type="compositionally biased region" description="Polar residues" evidence="6">
    <location>
        <begin position="479"/>
        <end position="499"/>
    </location>
</feature>
<dbReference type="PANTHER" id="PTHR47338">
    <property type="entry name" value="ZN(II)2CYS6 TRANSCRIPTION FACTOR (EUROFUNG)-RELATED"/>
    <property type="match status" value="1"/>
</dbReference>
<dbReference type="GO" id="GO:0005634">
    <property type="term" value="C:nucleus"/>
    <property type="evidence" value="ECO:0007669"/>
    <property type="project" value="UniProtKB-SubCell"/>
</dbReference>
<keyword evidence="4" id="KW-0804">Transcription</keyword>
<dbReference type="AlphaFoldDB" id="A0A0D1WWW6"/>
<accession>A0A0D1WWW6</accession>
<dbReference type="GO" id="GO:0003677">
    <property type="term" value="F:DNA binding"/>
    <property type="evidence" value="ECO:0007669"/>
    <property type="project" value="InterPro"/>
</dbReference>
<evidence type="ECO:0000256" key="1">
    <source>
        <dbReference type="ARBA" id="ARBA00004123"/>
    </source>
</evidence>
<sequence length="650" mass="72936">MTLIAPRLFEELIPQDSRLLRSLVDAYFHHVHPLRCLGFVHKPTFIHALEKGTLKDEYIEALIYIICAFGARYLYWDLHQRLALDEDENLVPGVRWARKAKEMAMRDMLTPSVQNLMALILISEYGAGAHGNATAFILSGCCHRLARLLGLDDEREGSPTSGPEMCRLEGGRRLMWSCFILNSIIESGVDTDNSSKGLPPKLPLPASESEFISQTSHGGREERWLVAMESPDATRNVDYRGQTVYLIYLRTQVLRLIRQSLSQTEIQSPDSAFIKLLTRLQSWYANVPARLYITDLNVYILKELNMLGPVFFIHFAYHAAVADLTRVSLPGFDFPLAATFADVPHHFRQNCQRLCRQHADEISRLIEIGYQDTNHTVASNGRREREQAERNMRTNTKLMTLMGRDGSHVHVRPLLSLLYRFGFGNIATNWDPRSSANEVGAAEISDPADSNHLSHVSILRMARAEMQRRETQSIMGPASPNSCPVDSQQAQDGSDQMLGSSHGIASRASEGFGGESTLSNWQPAQEQGWSDSGATVKFATDGGSRHLPDRHAFISPFLASGNELSGFQDEQVSEAPRLIEMSNSDDRFLTDQDVLLQDPAFFPGSSPSNQFADDYAKLATEMSDYITWNATDYTPWSTFYPFSEDHPTDP</sequence>
<feature type="region of interest" description="Disordered" evidence="6">
    <location>
        <begin position="469"/>
        <end position="517"/>
    </location>
</feature>
<dbReference type="OrthoDB" id="4159511at2759"/>
<keyword evidence="5" id="KW-0539">Nucleus</keyword>
<gene>
    <name evidence="8" type="ORF">PV11_07205</name>
</gene>
<dbReference type="STRING" id="1016849.A0A0D1WWW6"/>
<protein>
    <recommendedName>
        <fullName evidence="7">Xylanolytic transcriptional activator regulatory domain-containing protein</fullName>
    </recommendedName>
</protein>
<evidence type="ECO:0000313" key="8">
    <source>
        <dbReference type="EMBL" id="KIV79656.1"/>
    </source>
</evidence>
<keyword evidence="3" id="KW-0805">Transcription regulation</keyword>
<dbReference type="GO" id="GO:0000981">
    <property type="term" value="F:DNA-binding transcription factor activity, RNA polymerase II-specific"/>
    <property type="evidence" value="ECO:0007669"/>
    <property type="project" value="InterPro"/>
</dbReference>
<dbReference type="Pfam" id="PF04082">
    <property type="entry name" value="Fungal_trans"/>
    <property type="match status" value="1"/>
</dbReference>
<dbReference type="HOGENOM" id="CLU_404913_0_0_1"/>
<evidence type="ECO:0000256" key="2">
    <source>
        <dbReference type="ARBA" id="ARBA00022723"/>
    </source>
</evidence>
<organism evidence="8 9">
    <name type="scientific">Exophiala sideris</name>
    <dbReference type="NCBI Taxonomy" id="1016849"/>
    <lineage>
        <taxon>Eukaryota</taxon>
        <taxon>Fungi</taxon>
        <taxon>Dikarya</taxon>
        <taxon>Ascomycota</taxon>
        <taxon>Pezizomycotina</taxon>
        <taxon>Eurotiomycetes</taxon>
        <taxon>Chaetothyriomycetidae</taxon>
        <taxon>Chaetothyriales</taxon>
        <taxon>Herpotrichiellaceae</taxon>
        <taxon>Exophiala</taxon>
    </lineage>
</organism>
<evidence type="ECO:0000256" key="3">
    <source>
        <dbReference type="ARBA" id="ARBA00023015"/>
    </source>
</evidence>
<feature type="domain" description="Xylanolytic transcriptional activator regulatory" evidence="7">
    <location>
        <begin position="25"/>
        <end position="185"/>
    </location>
</feature>
<evidence type="ECO:0000256" key="6">
    <source>
        <dbReference type="SAM" id="MobiDB-lite"/>
    </source>
</evidence>
<evidence type="ECO:0000313" key="9">
    <source>
        <dbReference type="Proteomes" id="UP000053599"/>
    </source>
</evidence>
<dbReference type="Proteomes" id="UP000053599">
    <property type="component" value="Unassembled WGS sequence"/>
</dbReference>
<evidence type="ECO:0000259" key="7">
    <source>
        <dbReference type="Pfam" id="PF04082"/>
    </source>
</evidence>
<evidence type="ECO:0000256" key="5">
    <source>
        <dbReference type="ARBA" id="ARBA00023242"/>
    </source>
</evidence>
<dbReference type="InterPro" id="IPR007219">
    <property type="entry name" value="XnlR_reg_dom"/>
</dbReference>
<keyword evidence="2" id="KW-0479">Metal-binding</keyword>